<dbReference type="Gene3D" id="3.80.10.10">
    <property type="entry name" value="Ribonuclease Inhibitor"/>
    <property type="match status" value="1"/>
</dbReference>
<evidence type="ECO:0000256" key="7">
    <source>
        <dbReference type="ARBA" id="ARBA00029998"/>
    </source>
</evidence>
<comment type="caution">
    <text evidence="11">The sequence shown here is derived from an EMBL/GenBank/DDBJ whole genome shotgun (WGS) entry which is preliminary data.</text>
</comment>
<evidence type="ECO:0000256" key="3">
    <source>
        <dbReference type="ARBA" id="ARBA00023786"/>
    </source>
</evidence>
<evidence type="ECO:0000256" key="10">
    <source>
        <dbReference type="SAM" id="Phobius"/>
    </source>
</evidence>
<dbReference type="OrthoDB" id="1394818at2759"/>
<protein>
    <recommendedName>
        <fullName evidence="4">Leucine-rich repeat protein soc-2 homolog</fullName>
    </recommendedName>
    <alternativeName>
        <fullName evidence="8">Protein soc-2 homolog</fullName>
    </alternativeName>
    <alternativeName>
        <fullName evidence="6 7">protein Sur-8 homolog</fullName>
    </alternativeName>
</protein>
<evidence type="ECO:0000313" key="12">
    <source>
        <dbReference type="Proteomes" id="UP000625711"/>
    </source>
</evidence>
<evidence type="ECO:0000256" key="5">
    <source>
        <dbReference type="ARBA" id="ARBA00025612"/>
    </source>
</evidence>
<reference evidence="11" key="1">
    <citation type="submission" date="2020-08" db="EMBL/GenBank/DDBJ databases">
        <title>Genome sequencing and assembly of the red palm weevil Rhynchophorus ferrugineus.</title>
        <authorList>
            <person name="Dias G.B."/>
            <person name="Bergman C.M."/>
            <person name="Manee M."/>
        </authorList>
    </citation>
    <scope>NUCLEOTIDE SEQUENCE</scope>
    <source>
        <strain evidence="11">AA-2017</strain>
        <tissue evidence="11">Whole larva</tissue>
    </source>
</reference>
<dbReference type="SMART" id="SM00369">
    <property type="entry name" value="LRR_TYP"/>
    <property type="match status" value="3"/>
</dbReference>
<evidence type="ECO:0000256" key="1">
    <source>
        <dbReference type="ARBA" id="ARBA00022614"/>
    </source>
</evidence>
<evidence type="ECO:0000256" key="9">
    <source>
        <dbReference type="SAM" id="MobiDB-lite"/>
    </source>
</evidence>
<evidence type="ECO:0000256" key="6">
    <source>
        <dbReference type="ARBA" id="ARBA00029588"/>
    </source>
</evidence>
<evidence type="ECO:0000256" key="8">
    <source>
        <dbReference type="ARBA" id="ARBA00032455"/>
    </source>
</evidence>
<dbReference type="PANTHER" id="PTHR45752">
    <property type="entry name" value="LEUCINE-RICH REPEAT-CONTAINING"/>
    <property type="match status" value="1"/>
</dbReference>
<keyword evidence="1" id="KW-0433">Leucine-rich repeat</keyword>
<dbReference type="PROSITE" id="PS51450">
    <property type="entry name" value="LRR"/>
    <property type="match status" value="1"/>
</dbReference>
<proteinExistence type="inferred from homology"/>
<dbReference type="InterPro" id="IPR032675">
    <property type="entry name" value="LRR_dom_sf"/>
</dbReference>
<keyword evidence="10" id="KW-0812">Transmembrane</keyword>
<dbReference type="SUPFAM" id="SSF52058">
    <property type="entry name" value="L domain-like"/>
    <property type="match status" value="1"/>
</dbReference>
<comment type="similarity">
    <text evidence="3">Belongs to the SHOC2 family.</text>
</comment>
<evidence type="ECO:0000256" key="2">
    <source>
        <dbReference type="ARBA" id="ARBA00022737"/>
    </source>
</evidence>
<dbReference type="Proteomes" id="UP000625711">
    <property type="component" value="Unassembled WGS sequence"/>
</dbReference>
<keyword evidence="2" id="KW-0677">Repeat</keyword>
<keyword evidence="10" id="KW-1133">Transmembrane helix</keyword>
<dbReference type="PANTHER" id="PTHR45752:SF4">
    <property type="entry name" value="LEUCINE-RICH REPEAT-CONTAINING PROTEIN 59"/>
    <property type="match status" value="1"/>
</dbReference>
<evidence type="ECO:0000313" key="11">
    <source>
        <dbReference type="EMBL" id="KAF7274080.1"/>
    </source>
</evidence>
<dbReference type="InterPro" id="IPR050715">
    <property type="entry name" value="LRR-SigEffector_domain"/>
</dbReference>
<name>A0A834MBR8_RHYFE</name>
<keyword evidence="10" id="KW-0472">Membrane</keyword>
<sequence>MGQKVKINVKERYTDGEIDLSMSDLDEVPVKEIALLKKTVSLDLSNNRLINLPINFSTLTNLTKLDLSKNEITELPEDFGALSKLTYLDLYRNKLQHLPLSFGQLTGLKFLDLKDNPLVPAIAKVAGPCLDTKGCHQCAKDIVTFYKRLQSEVNTEMEIRNKARQKQLEINRQKKLEEKKKVKKEKQKAKKENTEKLIKNNTEKISKKEPKKNKTPQKKKQKKISIGSLIFWLIIILFFVVWVLTSIQHPWVDPLISTLNLYFENLLSKIPPEYRPYGISCINSVKVLQVYTRNITLKAIEFVNTDKNIQEFFNRIKESYYKLTEASVTSK</sequence>
<dbReference type="AlphaFoldDB" id="A0A834MBR8"/>
<keyword evidence="12" id="KW-1185">Reference proteome</keyword>
<feature type="region of interest" description="Disordered" evidence="9">
    <location>
        <begin position="179"/>
        <end position="219"/>
    </location>
</feature>
<dbReference type="InterPro" id="IPR003591">
    <property type="entry name" value="Leu-rich_rpt_typical-subtyp"/>
</dbReference>
<organism evidence="11 12">
    <name type="scientific">Rhynchophorus ferrugineus</name>
    <name type="common">Red palm weevil</name>
    <name type="synonym">Curculio ferrugineus</name>
    <dbReference type="NCBI Taxonomy" id="354439"/>
    <lineage>
        <taxon>Eukaryota</taxon>
        <taxon>Metazoa</taxon>
        <taxon>Ecdysozoa</taxon>
        <taxon>Arthropoda</taxon>
        <taxon>Hexapoda</taxon>
        <taxon>Insecta</taxon>
        <taxon>Pterygota</taxon>
        <taxon>Neoptera</taxon>
        <taxon>Endopterygota</taxon>
        <taxon>Coleoptera</taxon>
        <taxon>Polyphaga</taxon>
        <taxon>Cucujiformia</taxon>
        <taxon>Curculionidae</taxon>
        <taxon>Dryophthorinae</taxon>
        <taxon>Rhynchophorus</taxon>
    </lineage>
</organism>
<feature type="transmembrane region" description="Helical" evidence="10">
    <location>
        <begin position="224"/>
        <end position="244"/>
    </location>
</feature>
<gene>
    <name evidence="11" type="ORF">GWI33_013240</name>
</gene>
<evidence type="ECO:0000256" key="4">
    <source>
        <dbReference type="ARBA" id="ARBA00023904"/>
    </source>
</evidence>
<feature type="compositionally biased region" description="Basic and acidic residues" evidence="9">
    <location>
        <begin position="190"/>
        <end position="208"/>
    </location>
</feature>
<dbReference type="EMBL" id="JAACXV010013104">
    <property type="protein sequence ID" value="KAF7274080.1"/>
    <property type="molecule type" value="Genomic_DNA"/>
</dbReference>
<accession>A0A834MBR8</accession>
<comment type="function">
    <text evidence="5">Acts as a Ras effector and participates in MAPK pathway activation. Probably acts as a regulatory subunit of protein phosphatase that specifically dephosphorylates Raf kinase and stimulate Raf activity at specialized signaling complexes upon Ras activation.</text>
</comment>
<dbReference type="Pfam" id="PF13855">
    <property type="entry name" value="LRR_8"/>
    <property type="match status" value="1"/>
</dbReference>
<feature type="compositionally biased region" description="Basic residues" evidence="9">
    <location>
        <begin position="209"/>
        <end position="219"/>
    </location>
</feature>
<dbReference type="InterPro" id="IPR001611">
    <property type="entry name" value="Leu-rich_rpt"/>
</dbReference>